<organism evidence="1 2">
    <name type="scientific">Saccharothrix espanaensis (strain ATCC 51144 / DSM 44229 / JCM 9112 / NBRC 15066 / NRRL 15764)</name>
    <dbReference type="NCBI Taxonomy" id="1179773"/>
    <lineage>
        <taxon>Bacteria</taxon>
        <taxon>Bacillati</taxon>
        <taxon>Actinomycetota</taxon>
        <taxon>Actinomycetes</taxon>
        <taxon>Pseudonocardiales</taxon>
        <taxon>Pseudonocardiaceae</taxon>
        <taxon>Saccharothrix</taxon>
    </lineage>
</organism>
<keyword evidence="2" id="KW-1185">Reference proteome</keyword>
<dbReference type="STRING" id="1179773.BN6_41420"/>
<protein>
    <submittedName>
        <fullName evidence="1">Uncharacterized protein</fullName>
    </submittedName>
</protein>
<dbReference type="Proteomes" id="UP000006281">
    <property type="component" value="Chromosome"/>
</dbReference>
<sequence>MAFVPFAHGARKRIGHRFSLVEGTLASASGVARCPP</sequence>
<reference evidence="1 2" key="1">
    <citation type="journal article" date="2012" name="BMC Genomics">
        <title>Complete genome sequence of Saccharothrix espanaensis DSM 44229T and comparison to the other completely sequenced Pseudonocardiaceae.</title>
        <authorList>
            <person name="Strobel T."/>
            <person name="Al-Dilaimi A."/>
            <person name="Blom J."/>
            <person name="Gessner A."/>
            <person name="Kalinowski J."/>
            <person name="Luzhetska M."/>
            <person name="Puhler A."/>
            <person name="Szczepanowski R."/>
            <person name="Bechthold A."/>
            <person name="Ruckert C."/>
        </authorList>
    </citation>
    <scope>NUCLEOTIDE SEQUENCE [LARGE SCALE GENOMIC DNA]</scope>
    <source>
        <strain evidence="2">ATCC 51144 / DSM 44229 / JCM 9112 / NBRC 15066 / NRRL 15764</strain>
    </source>
</reference>
<gene>
    <name evidence="1" type="ordered locus">BN6_41420</name>
</gene>
<evidence type="ECO:0000313" key="1">
    <source>
        <dbReference type="EMBL" id="CCH31429.1"/>
    </source>
</evidence>
<evidence type="ECO:0000313" key="2">
    <source>
        <dbReference type="Proteomes" id="UP000006281"/>
    </source>
</evidence>
<proteinExistence type="predicted"/>
<dbReference type="HOGENOM" id="CLU_3358293_0_0_11"/>
<dbReference type="KEGG" id="sesp:BN6_41420"/>
<dbReference type="EMBL" id="HE804045">
    <property type="protein sequence ID" value="CCH31429.1"/>
    <property type="molecule type" value="Genomic_DNA"/>
</dbReference>
<name>K0K3F9_SACES</name>
<accession>K0K3F9</accession>
<dbReference type="AlphaFoldDB" id="K0K3F9"/>